<dbReference type="Proteomes" id="UP000674425">
    <property type="component" value="Unassembled WGS sequence"/>
</dbReference>
<accession>A0A1I7EEX2</accession>
<evidence type="ECO:0000313" key="5">
    <source>
        <dbReference type="Proteomes" id="UP000674425"/>
    </source>
</evidence>
<evidence type="ECO:0000256" key="1">
    <source>
        <dbReference type="SAM" id="MobiDB-lite"/>
    </source>
</evidence>
<evidence type="ECO:0000313" key="4">
    <source>
        <dbReference type="Proteomes" id="UP000198844"/>
    </source>
</evidence>
<organism evidence="3 4">
    <name type="scientific">Paraburkholderia aspalathi</name>
    <dbReference type="NCBI Taxonomy" id="1324617"/>
    <lineage>
        <taxon>Bacteria</taxon>
        <taxon>Pseudomonadati</taxon>
        <taxon>Pseudomonadota</taxon>
        <taxon>Betaproteobacteria</taxon>
        <taxon>Burkholderiales</taxon>
        <taxon>Burkholderiaceae</taxon>
        <taxon>Paraburkholderia</taxon>
    </lineage>
</organism>
<feature type="compositionally biased region" description="Gly residues" evidence="1">
    <location>
        <begin position="1"/>
        <end position="21"/>
    </location>
</feature>
<keyword evidence="5" id="KW-1185">Reference proteome</keyword>
<feature type="region of interest" description="Disordered" evidence="1">
    <location>
        <begin position="1"/>
        <end position="40"/>
    </location>
</feature>
<evidence type="ECO:0000313" key="3">
    <source>
        <dbReference type="EMBL" id="SFU22479.1"/>
    </source>
</evidence>
<dbReference type="EMBL" id="CAJNAU010000039">
    <property type="protein sequence ID" value="CAE6780500.1"/>
    <property type="molecule type" value="Genomic_DNA"/>
</dbReference>
<protein>
    <submittedName>
        <fullName evidence="3">Uncharacterized protein</fullName>
    </submittedName>
</protein>
<sequence length="64" mass="6433">MGPQPGSGAGHIANPGGGGAEGPNQRPLCSNASANRRRGRVVRCRATRHVPPGHAHSSAIAAFV</sequence>
<gene>
    <name evidence="2" type="ORF">R69658_04045</name>
    <name evidence="3" type="ORF">SAMN05192563_1018102</name>
</gene>
<reference evidence="3 4" key="1">
    <citation type="submission" date="2016-10" db="EMBL/GenBank/DDBJ databases">
        <authorList>
            <person name="de Groot N.N."/>
        </authorList>
    </citation>
    <scope>NUCLEOTIDE SEQUENCE [LARGE SCALE GENOMIC DNA]</scope>
    <source>
        <strain evidence="3 4">LMG 27731</strain>
    </source>
</reference>
<reference evidence="2 5" key="2">
    <citation type="submission" date="2021-02" db="EMBL/GenBank/DDBJ databases">
        <authorList>
            <person name="Vanwijnsberghe S."/>
        </authorList>
    </citation>
    <scope>NUCLEOTIDE SEQUENCE [LARGE SCALE GENOMIC DNA]</scope>
    <source>
        <strain evidence="2 5">R-69658</strain>
    </source>
</reference>
<dbReference type="Proteomes" id="UP000198844">
    <property type="component" value="Unassembled WGS sequence"/>
</dbReference>
<proteinExistence type="predicted"/>
<name>A0A1I7EEX2_9BURK</name>
<evidence type="ECO:0000313" key="2">
    <source>
        <dbReference type="EMBL" id="CAE6780500.1"/>
    </source>
</evidence>
<dbReference type="EMBL" id="FPBH01000018">
    <property type="protein sequence ID" value="SFU22479.1"/>
    <property type="molecule type" value="Genomic_DNA"/>
</dbReference>
<dbReference type="AlphaFoldDB" id="A0A1I7EEX2"/>